<dbReference type="SUPFAM" id="SSF51445">
    <property type="entry name" value="(Trans)glycosidases"/>
    <property type="match status" value="1"/>
</dbReference>
<dbReference type="AlphaFoldDB" id="A0A844G4N0"/>
<evidence type="ECO:0000313" key="3">
    <source>
        <dbReference type="Proteomes" id="UP000435649"/>
    </source>
</evidence>
<dbReference type="EMBL" id="VUNS01000017">
    <property type="protein sequence ID" value="MST98316.1"/>
    <property type="molecule type" value="Genomic_DNA"/>
</dbReference>
<dbReference type="InterPro" id="IPR017853">
    <property type="entry name" value="GH"/>
</dbReference>
<keyword evidence="3" id="KW-1185">Reference proteome</keyword>
<dbReference type="PANTHER" id="PTHR12631:SF10">
    <property type="entry name" value="BETA-XYLOSIDASE-LIKE PROTEIN-RELATED"/>
    <property type="match status" value="1"/>
</dbReference>
<name>A0A844G4N0_9BACT</name>
<feature type="chain" id="PRO_5032683307" description="Cellulase (Glycosyl hydrolase family 5)" evidence="1">
    <location>
        <begin position="24"/>
        <end position="827"/>
    </location>
</feature>
<evidence type="ECO:0000313" key="2">
    <source>
        <dbReference type="EMBL" id="MST98316.1"/>
    </source>
</evidence>
<dbReference type="GO" id="GO:0004553">
    <property type="term" value="F:hydrolase activity, hydrolyzing O-glycosyl compounds"/>
    <property type="evidence" value="ECO:0007669"/>
    <property type="project" value="TreeGrafter"/>
</dbReference>
<dbReference type="RefSeq" id="WP_154419365.1">
    <property type="nucleotide sequence ID" value="NZ_VUNS01000017.1"/>
</dbReference>
<keyword evidence="1" id="KW-0732">Signal</keyword>
<proteinExistence type="predicted"/>
<dbReference type="Proteomes" id="UP000435649">
    <property type="component" value="Unassembled WGS sequence"/>
</dbReference>
<reference evidence="2 3" key="1">
    <citation type="submission" date="2019-08" db="EMBL/GenBank/DDBJ databases">
        <title>In-depth cultivation of the pig gut microbiome towards novel bacterial diversity and tailored functional studies.</title>
        <authorList>
            <person name="Wylensek D."/>
            <person name="Hitch T.C.A."/>
            <person name="Clavel T."/>
        </authorList>
    </citation>
    <scope>NUCLEOTIDE SEQUENCE [LARGE SCALE GENOMIC DNA]</scope>
    <source>
        <strain evidence="2 3">BBE-744-WT-12</strain>
    </source>
</reference>
<protein>
    <recommendedName>
        <fullName evidence="4">Cellulase (Glycosyl hydrolase family 5)</fullName>
    </recommendedName>
</protein>
<dbReference type="Gene3D" id="3.20.20.80">
    <property type="entry name" value="Glycosidases"/>
    <property type="match status" value="1"/>
</dbReference>
<evidence type="ECO:0000256" key="1">
    <source>
        <dbReference type="SAM" id="SignalP"/>
    </source>
</evidence>
<comment type="caution">
    <text evidence="2">The sequence shown here is derived from an EMBL/GenBank/DDBJ whole genome shotgun (WGS) entry which is preliminary data.</text>
</comment>
<evidence type="ECO:0008006" key="4">
    <source>
        <dbReference type="Google" id="ProtNLM"/>
    </source>
</evidence>
<feature type="signal peptide" evidence="1">
    <location>
        <begin position="1"/>
        <end position="23"/>
    </location>
</feature>
<dbReference type="InterPro" id="IPR051923">
    <property type="entry name" value="Glycosyl_Hydrolase_39"/>
</dbReference>
<sequence>MNRTWKKIAALAAAAALGVPASAELTTGRIGNIFTTGDEVRFHCTDAGTPAPEFEVRNWRQETVRSGTLSAEIRLHGLPPGYYTIGAGTEWTPFAVVADPAELRRTSEGFYGIDSALSWIGCGAPEAGENMFAGGADLARLLGVSIVRDRLGWNDTQPGPDGKTDWKQFLACARLLRERGLEVLTVFHDAPSAMRRRNRTLPDDLREVYAYARSLAAGLGPELNALEFWNEQNADWFCHDPVWELAAAHKAAALGIRSVRPQLAVITGGLTEWFPKPVRYFERFLANGTYAYFDAAAFHLYGPLSSYPEFVSGLNAAYAARKLAPKPLWITESGTHCEGYGQVDPVFQRGKAYPFEVNEAFFDRREHSFAQNRLLAEFTVKSAVVMQSLGIARNFPFVLLPYNERGNRKVWGMMTWDYRVTPQFAAYANLCAQLGNLRCLGRLETPPEVAAYLYGDDAGSQTVVYWLRSGTVDEHALWHQYTVEELEAYDRSAATAEFTLTLPGQAKELRQTDLMGAVTRLPGGTELRLAAERFPRYLSGVRGLRPAIPAPAVPRNAAPDAASDTSIVLQLTPDDNRRITDQQSMTLELPAAFRLSVYNFGEREQTGTLSVNEEITVSGLPGTVTVPPGGRVQLEILVTAFHGSAAHGELRFGGSFGGRPIPPLTAFALFPARLAELFRPVPVDPGNGSRWVPESSGTFTRKEDGGFRVDFTGCGDDKWVYPMLPLTGEERANGELAAIAFSVRAEQREGSGYNNAFAVLQDSGGTKSFLPIPNPTAEWRRIYVLPADLPDALRGDALRPERLSIGFNPGSRFLDYQIRDLVLYYRK</sequence>
<gene>
    <name evidence="2" type="ORF">FYJ85_14835</name>
</gene>
<dbReference type="PANTHER" id="PTHR12631">
    <property type="entry name" value="ALPHA-L-IDURONIDASE"/>
    <property type="match status" value="1"/>
</dbReference>
<organism evidence="2 3">
    <name type="scientific">Victivallis lenta</name>
    <dbReference type="NCBI Taxonomy" id="2606640"/>
    <lineage>
        <taxon>Bacteria</taxon>
        <taxon>Pseudomonadati</taxon>
        <taxon>Lentisphaerota</taxon>
        <taxon>Lentisphaeria</taxon>
        <taxon>Victivallales</taxon>
        <taxon>Victivallaceae</taxon>
        <taxon>Victivallis</taxon>
    </lineage>
</organism>
<accession>A0A844G4N0</accession>